<dbReference type="InterPro" id="IPR014710">
    <property type="entry name" value="RmlC-like_jellyroll"/>
</dbReference>
<evidence type="ECO:0000256" key="1">
    <source>
        <dbReference type="SAM" id="MobiDB-lite"/>
    </source>
</evidence>
<evidence type="ECO:0000313" key="3">
    <source>
        <dbReference type="EMBL" id="PNY80914.1"/>
    </source>
</evidence>
<reference evidence="3 4" key="1">
    <citation type="submission" date="2018-01" db="EMBL/GenBank/DDBJ databases">
        <title>Deinococcus koreensis sp. nov., a radiation-resistant bacterium isolated from river water.</title>
        <authorList>
            <person name="Choi A."/>
        </authorList>
    </citation>
    <scope>NUCLEOTIDE SEQUENCE [LARGE SCALE GENOMIC DNA]</scope>
    <source>
        <strain evidence="3 4">SJW1-2</strain>
    </source>
</reference>
<evidence type="ECO:0000259" key="2">
    <source>
        <dbReference type="Pfam" id="PF06172"/>
    </source>
</evidence>
<dbReference type="InterPro" id="IPR011051">
    <property type="entry name" value="RmlC_Cupin_sf"/>
</dbReference>
<dbReference type="Gene3D" id="2.60.120.10">
    <property type="entry name" value="Jelly Rolls"/>
    <property type="match status" value="1"/>
</dbReference>
<dbReference type="PANTHER" id="PTHR33387">
    <property type="entry name" value="RMLC-LIKE JELLY ROLL FOLD PROTEIN"/>
    <property type="match status" value="1"/>
</dbReference>
<dbReference type="PANTHER" id="PTHR33387:SF3">
    <property type="entry name" value="DUF985 DOMAIN-CONTAINING PROTEIN"/>
    <property type="match status" value="1"/>
</dbReference>
<organism evidence="3 4">
    <name type="scientific">Deinococcus koreensis</name>
    <dbReference type="NCBI Taxonomy" id="2054903"/>
    <lineage>
        <taxon>Bacteria</taxon>
        <taxon>Thermotogati</taxon>
        <taxon>Deinococcota</taxon>
        <taxon>Deinococci</taxon>
        <taxon>Deinococcales</taxon>
        <taxon>Deinococcaceae</taxon>
        <taxon>Deinococcus</taxon>
    </lineage>
</organism>
<dbReference type="Proteomes" id="UP000236379">
    <property type="component" value="Unassembled WGS sequence"/>
</dbReference>
<name>A0A2K3UWK0_9DEIO</name>
<proteinExistence type="predicted"/>
<dbReference type="InterPro" id="IPR009327">
    <property type="entry name" value="Cupin_DUF985"/>
</dbReference>
<gene>
    <name evidence="3" type="ORF">CVO96_05605</name>
</gene>
<protein>
    <submittedName>
        <fullName evidence="3">Cupin</fullName>
    </submittedName>
</protein>
<feature type="region of interest" description="Disordered" evidence="1">
    <location>
        <begin position="1"/>
        <end position="38"/>
    </location>
</feature>
<dbReference type="EMBL" id="PPPD01000001">
    <property type="protein sequence ID" value="PNY80914.1"/>
    <property type="molecule type" value="Genomic_DNA"/>
</dbReference>
<comment type="caution">
    <text evidence="3">The sequence shown here is derived from an EMBL/GenBank/DDBJ whole genome shotgun (WGS) entry which is preliminary data.</text>
</comment>
<keyword evidence="4" id="KW-1185">Reference proteome</keyword>
<accession>A0A2K3UWK0</accession>
<evidence type="ECO:0000313" key="4">
    <source>
        <dbReference type="Proteomes" id="UP000236379"/>
    </source>
</evidence>
<dbReference type="InterPro" id="IPR039935">
    <property type="entry name" value="YML079W-like"/>
</dbReference>
<sequence>MDRAGQDRRHPTETGAGDRREGRPERTGEPVAEESVTPDEIIRELHMQPHPEGGHYVQIHEDERVVDGRPVCTSIYFLLRAGEVSHWHRVDATEIWSYHAGEALELSIGEGGELRTVRLGPDLLSGERPQGIVPAHAWQSARPLGDWTLVGCVVAPGFRFSGFELAPAGWEPD</sequence>
<dbReference type="OrthoDB" id="9798288at2"/>
<dbReference type="AlphaFoldDB" id="A0A2K3UWK0"/>
<feature type="compositionally biased region" description="Basic and acidic residues" evidence="1">
    <location>
        <begin position="1"/>
        <end position="28"/>
    </location>
</feature>
<dbReference type="SUPFAM" id="SSF51182">
    <property type="entry name" value="RmlC-like cupins"/>
    <property type="match status" value="1"/>
</dbReference>
<dbReference type="CDD" id="cd06121">
    <property type="entry name" value="cupin_YML079wp"/>
    <property type="match status" value="1"/>
</dbReference>
<feature type="domain" description="DUF985" evidence="2">
    <location>
        <begin position="40"/>
        <end position="166"/>
    </location>
</feature>
<dbReference type="Pfam" id="PF06172">
    <property type="entry name" value="Cupin_5"/>
    <property type="match status" value="1"/>
</dbReference>